<name>A0A392SW26_9FABA</name>
<comment type="caution">
    <text evidence="2">The sequence shown here is derived from an EMBL/GenBank/DDBJ whole genome shotgun (WGS) entry which is preliminary data.</text>
</comment>
<sequence>EVSGAGIRCAESPTPETATPVGW</sequence>
<organism evidence="2 3">
    <name type="scientific">Trifolium medium</name>
    <dbReference type="NCBI Taxonomy" id="97028"/>
    <lineage>
        <taxon>Eukaryota</taxon>
        <taxon>Viridiplantae</taxon>
        <taxon>Streptophyta</taxon>
        <taxon>Embryophyta</taxon>
        <taxon>Tracheophyta</taxon>
        <taxon>Spermatophyta</taxon>
        <taxon>Magnoliopsida</taxon>
        <taxon>eudicotyledons</taxon>
        <taxon>Gunneridae</taxon>
        <taxon>Pentapetalae</taxon>
        <taxon>rosids</taxon>
        <taxon>fabids</taxon>
        <taxon>Fabales</taxon>
        <taxon>Fabaceae</taxon>
        <taxon>Papilionoideae</taxon>
        <taxon>50 kb inversion clade</taxon>
        <taxon>NPAAA clade</taxon>
        <taxon>Hologalegina</taxon>
        <taxon>IRL clade</taxon>
        <taxon>Trifolieae</taxon>
        <taxon>Trifolium</taxon>
    </lineage>
</organism>
<proteinExistence type="predicted"/>
<keyword evidence="3" id="KW-1185">Reference proteome</keyword>
<protein>
    <submittedName>
        <fullName evidence="2">Uncharacterized protein</fullName>
    </submittedName>
</protein>
<reference evidence="2 3" key="1">
    <citation type="journal article" date="2018" name="Front. Plant Sci.">
        <title>Red Clover (Trifolium pratense) and Zigzag Clover (T. medium) - A Picture of Genomic Similarities and Differences.</title>
        <authorList>
            <person name="Dluhosova J."/>
            <person name="Istvanek J."/>
            <person name="Nedelnik J."/>
            <person name="Repkova J."/>
        </authorList>
    </citation>
    <scope>NUCLEOTIDE SEQUENCE [LARGE SCALE GENOMIC DNA]</scope>
    <source>
        <strain evidence="3">cv. 10/8</strain>
        <tissue evidence="2">Leaf</tissue>
    </source>
</reference>
<accession>A0A392SW26</accession>
<feature type="non-terminal residue" evidence="2">
    <location>
        <position position="1"/>
    </location>
</feature>
<evidence type="ECO:0000313" key="2">
    <source>
        <dbReference type="EMBL" id="MCI52434.1"/>
    </source>
</evidence>
<evidence type="ECO:0000256" key="1">
    <source>
        <dbReference type="SAM" id="MobiDB-lite"/>
    </source>
</evidence>
<dbReference type="Proteomes" id="UP000265520">
    <property type="component" value="Unassembled WGS sequence"/>
</dbReference>
<feature type="region of interest" description="Disordered" evidence="1">
    <location>
        <begin position="1"/>
        <end position="23"/>
    </location>
</feature>
<dbReference type="AlphaFoldDB" id="A0A392SW26"/>
<evidence type="ECO:0000313" key="3">
    <source>
        <dbReference type="Proteomes" id="UP000265520"/>
    </source>
</evidence>
<dbReference type="EMBL" id="LXQA010447084">
    <property type="protein sequence ID" value="MCI52434.1"/>
    <property type="molecule type" value="Genomic_DNA"/>
</dbReference>